<evidence type="ECO:0000313" key="3">
    <source>
        <dbReference type="RefSeq" id="XP_022335951.1"/>
    </source>
</evidence>
<dbReference type="OrthoDB" id="408612at2759"/>
<dbReference type="AlphaFoldDB" id="A0A8B8E8Z5"/>
<sequence length="488" mass="55503">MYESDTLLQPGRSFLVKDTVSKQSPPTSDTSQEERTAHTDRKSVENCDLSKIFKLSPNLSEVKKQETVTNGEYEESERTVTLRSGAVNSTQVQDIRQDVLKVKEMFPSMEEDKIKKMFDENMMNTEFLEINGVSIVERVIEEMLAFQESVYSEENTASQDVQSALCDLRPSIRNQDSDAYKSQSADLRKKCVPGRKWRKGAFVTSKKGKAPARKPDFQQTSSCNSDENVMELDGCDSASSSSLDFPWEASMDTPSVDQNANGCKEMEFPLLKCVACGATQDRAAVSQCCMDHLICKACVEKQTKKVLSPESKETQIPCPMFGCTTYIPMSQASKVLPSLIMELLEEKINKRAMKSITKMKDNCCPFCGFAVITDSRSVKKNFFCPNVECMKLSCRYCKKDCENDRSISHDKCTYFMTLLEESKDHLELPKYWHPMPSDQKDFILVDLSRSRSHKEFEMIWYLFRRSMKSFKSITITEFKILGCGKNLA</sequence>
<dbReference type="CDD" id="cd14279">
    <property type="entry name" value="CUE"/>
    <property type="match status" value="1"/>
</dbReference>
<evidence type="ECO:0000256" key="1">
    <source>
        <dbReference type="SAM" id="MobiDB-lite"/>
    </source>
</evidence>
<feature type="compositionally biased region" description="Polar residues" evidence="1">
    <location>
        <begin position="21"/>
        <end position="30"/>
    </location>
</feature>
<name>A0A8B8E8Z5_CRAVI</name>
<dbReference type="RefSeq" id="XP_022335951.1">
    <property type="nucleotide sequence ID" value="XM_022480243.1"/>
</dbReference>
<accession>A0A8B8E8Z5</accession>
<dbReference type="GeneID" id="111132409"/>
<feature type="region of interest" description="Disordered" evidence="1">
    <location>
        <begin position="1"/>
        <end position="43"/>
    </location>
</feature>
<keyword evidence="2" id="KW-1185">Reference proteome</keyword>
<proteinExistence type="predicted"/>
<feature type="compositionally biased region" description="Basic and acidic residues" evidence="1">
    <location>
        <begin position="32"/>
        <end position="43"/>
    </location>
</feature>
<dbReference type="Proteomes" id="UP000694844">
    <property type="component" value="Chromosome 1"/>
</dbReference>
<reference evidence="2" key="1">
    <citation type="submission" date="2024-06" db="UniProtKB">
        <authorList>
            <consortium name="RefSeq"/>
        </authorList>
    </citation>
    <scope>NUCLEOTIDE SEQUENCE [LARGE SCALE GENOMIC DNA]</scope>
</reference>
<protein>
    <submittedName>
        <fullName evidence="3">Uncharacterized protein LOC111132409 isoform X2</fullName>
    </submittedName>
</protein>
<reference evidence="3" key="2">
    <citation type="submission" date="2025-08" db="UniProtKB">
        <authorList>
            <consortium name="RefSeq"/>
        </authorList>
    </citation>
    <scope>IDENTIFICATION</scope>
    <source>
        <tissue evidence="3">Whole sample</tissue>
    </source>
</reference>
<evidence type="ECO:0000313" key="2">
    <source>
        <dbReference type="Proteomes" id="UP000694844"/>
    </source>
</evidence>
<organism evidence="2 3">
    <name type="scientific">Crassostrea virginica</name>
    <name type="common">Eastern oyster</name>
    <dbReference type="NCBI Taxonomy" id="6565"/>
    <lineage>
        <taxon>Eukaryota</taxon>
        <taxon>Metazoa</taxon>
        <taxon>Spiralia</taxon>
        <taxon>Lophotrochozoa</taxon>
        <taxon>Mollusca</taxon>
        <taxon>Bivalvia</taxon>
        <taxon>Autobranchia</taxon>
        <taxon>Pteriomorphia</taxon>
        <taxon>Ostreida</taxon>
        <taxon>Ostreoidea</taxon>
        <taxon>Ostreidae</taxon>
        <taxon>Crassostrea</taxon>
    </lineage>
</organism>
<gene>
    <name evidence="3" type="primary">LOC111132409</name>
</gene>